<dbReference type="GeneID" id="70129998"/>
<evidence type="ECO:0000313" key="3">
    <source>
        <dbReference type="Proteomes" id="UP000758603"/>
    </source>
</evidence>
<proteinExistence type="predicted"/>
<dbReference type="RefSeq" id="XP_045951345.1">
    <property type="nucleotide sequence ID" value="XM_046101106.1"/>
</dbReference>
<dbReference type="EMBL" id="JAGPXC010000013">
    <property type="protein sequence ID" value="KAH6643415.1"/>
    <property type="molecule type" value="Genomic_DNA"/>
</dbReference>
<organism evidence="2 3">
    <name type="scientific">Truncatella angustata</name>
    <dbReference type="NCBI Taxonomy" id="152316"/>
    <lineage>
        <taxon>Eukaryota</taxon>
        <taxon>Fungi</taxon>
        <taxon>Dikarya</taxon>
        <taxon>Ascomycota</taxon>
        <taxon>Pezizomycotina</taxon>
        <taxon>Sordariomycetes</taxon>
        <taxon>Xylariomycetidae</taxon>
        <taxon>Amphisphaeriales</taxon>
        <taxon>Sporocadaceae</taxon>
        <taxon>Truncatella</taxon>
    </lineage>
</organism>
<keyword evidence="1" id="KW-0812">Transmembrane</keyword>
<keyword evidence="1" id="KW-1133">Transmembrane helix</keyword>
<evidence type="ECO:0000256" key="1">
    <source>
        <dbReference type="SAM" id="Phobius"/>
    </source>
</evidence>
<reference evidence="2" key="1">
    <citation type="journal article" date="2021" name="Nat. Commun.">
        <title>Genetic determinants of endophytism in the Arabidopsis root mycobiome.</title>
        <authorList>
            <person name="Mesny F."/>
            <person name="Miyauchi S."/>
            <person name="Thiergart T."/>
            <person name="Pickel B."/>
            <person name="Atanasova L."/>
            <person name="Karlsson M."/>
            <person name="Huettel B."/>
            <person name="Barry K.W."/>
            <person name="Haridas S."/>
            <person name="Chen C."/>
            <person name="Bauer D."/>
            <person name="Andreopoulos W."/>
            <person name="Pangilinan J."/>
            <person name="LaButti K."/>
            <person name="Riley R."/>
            <person name="Lipzen A."/>
            <person name="Clum A."/>
            <person name="Drula E."/>
            <person name="Henrissat B."/>
            <person name="Kohler A."/>
            <person name="Grigoriev I.V."/>
            <person name="Martin F.M."/>
            <person name="Hacquard S."/>
        </authorList>
    </citation>
    <scope>NUCLEOTIDE SEQUENCE</scope>
    <source>
        <strain evidence="2">MPI-SDFR-AT-0073</strain>
    </source>
</reference>
<comment type="caution">
    <text evidence="2">The sequence shown here is derived from an EMBL/GenBank/DDBJ whole genome shotgun (WGS) entry which is preliminary data.</text>
</comment>
<sequence length="719" mass="82222">MSEDDDLAPNIITYIGVPLAVLGVLPILYNVVRTTNLYFTVKARLKPSRKLDKDIELTNDYFGGEVEVRLRTFRVMPLKREDPLYWKISNQQQLTGGSWGIFNWRYLPAGQMSQRLKSANQLRQFQVEVAFRELIYYFLDLGAVPDSQGWKALRSNGIWTTVDTALMVSLDGLRHPVLTIASLNISSLDGRLSLKVPQKTGSLMKRYNNFATPAAPDWAKLDIKKVYPSEERNPIGRRAEDPDKQIFEFQRSSKSETTTIPHLTVVADSAKSEENGLRFRIEASGSIVVNDQTIDIEHLASRRRSPTISWFACLFTSYAASQRVLTKYHIPEDVVNFAQSCSIPSGVLVILGVVDSKEVPEWETTRRQNPVPLGHMRQPSNLPSTQRTKAEVDGLVQQWAEQHLQKLDQHDERMSQALQSKTWDVGIIAHHGLRWLSKRLGPAHLRENLVALILGRIVDEPQLAESIEAMLDRWNEWSDTGGMKQSDLRYLQADEKNLEIFLFSSLLIVTVRNYEELVCRIATEFDWTCPNPHVLNQILVLGPESGRVSAEVHTLTDFEIEITLTTRRYTGAAYDGRRMNEDLLGDEAFQSKKFIVGLCGKMDDHRWPKLPILSFHAWSVTLAIPRSYERPIHYPMLELEEGKFRTPLDVKCKAHMSEFTQRYGYRLVFRKSPLPPRGEWRDAEDAGINSMRMWEIRESVKRESPERGPEGIWGSCIVC</sequence>
<feature type="transmembrane region" description="Helical" evidence="1">
    <location>
        <begin position="12"/>
        <end position="32"/>
    </location>
</feature>
<name>A0A9P8RKH8_9PEZI</name>
<dbReference type="AlphaFoldDB" id="A0A9P8RKH8"/>
<protein>
    <submittedName>
        <fullName evidence="2">Uncharacterized protein</fullName>
    </submittedName>
</protein>
<accession>A0A9P8RKH8</accession>
<gene>
    <name evidence="2" type="ORF">BKA67DRAFT_542372</name>
</gene>
<dbReference type="OrthoDB" id="3166386at2759"/>
<evidence type="ECO:0000313" key="2">
    <source>
        <dbReference type="EMBL" id="KAH6643415.1"/>
    </source>
</evidence>
<keyword evidence="3" id="KW-1185">Reference proteome</keyword>
<keyword evidence="1" id="KW-0472">Membrane</keyword>
<dbReference type="Proteomes" id="UP000758603">
    <property type="component" value="Unassembled WGS sequence"/>
</dbReference>